<sequence>MRINGAPIAASRCILAPQGSASRWSSKHVHGTGSGLPTAHRPRLHRRDSLGGRYRLDYRIGYGAAASIYAATCKNTGAIFALKVLHPDHDDDAVEVQRFKQEGLLAAQIRHPNLIPAYDAGWLGGRHFIAMELVEGQTLANVLKGGPIPWERCVSIVCDVLAGLAALHERAVAHRDISPNNCILEHIGGCERARLSDLGYARVVEGMSEAEGLKLGVPPESVPTMIFGTPYFIAPERLRGSPGDFRADIYSVGALWYTMLTGEALPDPRDSDPVAVAQRLDLPPTLRAVLLGAVEIRMRRHHSAASMADAIRKALEDIRAPSNDSIDKMLSDLHDRRRRARRLKVFAPLFVVPVWLAIQPEPTSPACPDPKALLASPVVAARPEPPVATPVDPELATHPEPTPSTTPTPEWKSDAQVLVDMHADEPRTASRREVATSVRVFNLRRALAKCKPPGPMSIEIAIVPGEKTQIDGEPAEGELGRCVEGVLASHPPKRAETIKL</sequence>
<evidence type="ECO:0000256" key="3">
    <source>
        <dbReference type="ARBA" id="ARBA00022777"/>
    </source>
</evidence>
<feature type="domain" description="Protein kinase" evidence="6">
    <location>
        <begin position="54"/>
        <end position="350"/>
    </location>
</feature>
<dbReference type="PANTHER" id="PTHR43289:SF6">
    <property type="entry name" value="SERINE_THREONINE-PROTEIN KINASE NEKL-3"/>
    <property type="match status" value="1"/>
</dbReference>
<keyword evidence="8" id="KW-1185">Reference proteome</keyword>
<evidence type="ECO:0000256" key="1">
    <source>
        <dbReference type="ARBA" id="ARBA00022679"/>
    </source>
</evidence>
<dbReference type="Proteomes" id="UP001164459">
    <property type="component" value="Chromosome"/>
</dbReference>
<name>A0ABY7H6Z0_9BACT</name>
<evidence type="ECO:0000313" key="7">
    <source>
        <dbReference type="EMBL" id="WAS95033.1"/>
    </source>
</evidence>
<dbReference type="Gene3D" id="3.30.200.20">
    <property type="entry name" value="Phosphorylase Kinase, domain 1"/>
    <property type="match status" value="1"/>
</dbReference>
<dbReference type="InterPro" id="IPR011009">
    <property type="entry name" value="Kinase-like_dom_sf"/>
</dbReference>
<organism evidence="7 8">
    <name type="scientific">Nannocystis punicea</name>
    <dbReference type="NCBI Taxonomy" id="2995304"/>
    <lineage>
        <taxon>Bacteria</taxon>
        <taxon>Pseudomonadati</taxon>
        <taxon>Myxococcota</taxon>
        <taxon>Polyangia</taxon>
        <taxon>Nannocystales</taxon>
        <taxon>Nannocystaceae</taxon>
        <taxon>Nannocystis</taxon>
    </lineage>
</organism>
<dbReference type="PANTHER" id="PTHR43289">
    <property type="entry name" value="MITOGEN-ACTIVATED PROTEIN KINASE KINASE KINASE 20-RELATED"/>
    <property type="match status" value="1"/>
</dbReference>
<evidence type="ECO:0000259" key="6">
    <source>
        <dbReference type="PROSITE" id="PS50011"/>
    </source>
</evidence>
<dbReference type="EMBL" id="CP114040">
    <property type="protein sequence ID" value="WAS95033.1"/>
    <property type="molecule type" value="Genomic_DNA"/>
</dbReference>
<reference evidence="7" key="1">
    <citation type="submission" date="2022-11" db="EMBL/GenBank/DDBJ databases">
        <title>Minimal conservation of predation-associated metabolite biosynthetic gene clusters underscores biosynthetic potential of Myxococcota including descriptions for ten novel species: Archangium lansinium sp. nov., Myxococcus landrumus sp. nov., Nannocystis bai.</title>
        <authorList>
            <person name="Ahearne A."/>
            <person name="Stevens C."/>
            <person name="Dowd S."/>
        </authorList>
    </citation>
    <scope>NUCLEOTIDE SEQUENCE</scope>
    <source>
        <strain evidence="7">Fl3</strain>
    </source>
</reference>
<accession>A0ABY7H6Z0</accession>
<keyword evidence="2" id="KW-0547">Nucleotide-binding</keyword>
<evidence type="ECO:0000256" key="5">
    <source>
        <dbReference type="SAM" id="MobiDB-lite"/>
    </source>
</evidence>
<keyword evidence="4" id="KW-0067">ATP-binding</keyword>
<evidence type="ECO:0000256" key="2">
    <source>
        <dbReference type="ARBA" id="ARBA00022741"/>
    </source>
</evidence>
<dbReference type="GO" id="GO:0016301">
    <property type="term" value="F:kinase activity"/>
    <property type="evidence" value="ECO:0007669"/>
    <property type="project" value="UniProtKB-KW"/>
</dbReference>
<dbReference type="RefSeq" id="WP_269037365.1">
    <property type="nucleotide sequence ID" value="NZ_CP114040.1"/>
</dbReference>
<protein>
    <submittedName>
        <fullName evidence="7">Serine/threonine-protein kinase</fullName>
    </submittedName>
</protein>
<keyword evidence="3 7" id="KW-0418">Kinase</keyword>
<keyword evidence="1" id="KW-0808">Transferase</keyword>
<gene>
    <name evidence="7" type="ORF">O0S08_02630</name>
</gene>
<dbReference type="Gene3D" id="1.10.510.10">
    <property type="entry name" value="Transferase(Phosphotransferase) domain 1"/>
    <property type="match status" value="1"/>
</dbReference>
<proteinExistence type="predicted"/>
<evidence type="ECO:0000313" key="8">
    <source>
        <dbReference type="Proteomes" id="UP001164459"/>
    </source>
</evidence>
<dbReference type="CDD" id="cd14014">
    <property type="entry name" value="STKc_PknB_like"/>
    <property type="match status" value="1"/>
</dbReference>
<evidence type="ECO:0000256" key="4">
    <source>
        <dbReference type="ARBA" id="ARBA00022840"/>
    </source>
</evidence>
<dbReference type="InterPro" id="IPR000719">
    <property type="entry name" value="Prot_kinase_dom"/>
</dbReference>
<dbReference type="PROSITE" id="PS50011">
    <property type="entry name" value="PROTEIN_KINASE_DOM"/>
    <property type="match status" value="1"/>
</dbReference>
<feature type="region of interest" description="Disordered" evidence="5">
    <location>
        <begin position="23"/>
        <end position="44"/>
    </location>
</feature>
<dbReference type="Pfam" id="PF00069">
    <property type="entry name" value="Pkinase"/>
    <property type="match status" value="1"/>
</dbReference>
<feature type="region of interest" description="Disordered" evidence="5">
    <location>
        <begin position="384"/>
        <end position="411"/>
    </location>
</feature>
<dbReference type="SUPFAM" id="SSF56112">
    <property type="entry name" value="Protein kinase-like (PK-like)"/>
    <property type="match status" value="1"/>
</dbReference>